<dbReference type="Pfam" id="PF26255">
    <property type="entry name" value="Viral_env_HRPV"/>
    <property type="match status" value="1"/>
</dbReference>
<evidence type="ECO:0000256" key="1">
    <source>
        <dbReference type="SAM" id="Phobius"/>
    </source>
</evidence>
<feature type="transmembrane region" description="Helical" evidence="1">
    <location>
        <begin position="533"/>
        <end position="551"/>
    </location>
</feature>
<keyword evidence="1" id="KW-0472">Membrane</keyword>
<evidence type="ECO:0000259" key="2">
    <source>
        <dbReference type="Pfam" id="PF26255"/>
    </source>
</evidence>
<dbReference type="InterPro" id="IPR058677">
    <property type="entry name" value="ORF4_N"/>
</dbReference>
<keyword evidence="4" id="KW-1185">Reference proteome</keyword>
<dbReference type="RefSeq" id="WP_382274865.1">
    <property type="nucleotide sequence ID" value="NZ_JBHSAQ010000019.1"/>
</dbReference>
<sequence>MRPNAQSVRALALVAVLLVSAVAVPIAAAQPAAAQPSPQVDWDDDFLESCTTNARFAYPGICGLATPDITEIDSSQSTSIIKTDIHVGAQGTYESGEQFASTYRNYLEDTSTLAALEARHAIATSYESNESATEAQAAATGAVNDYYAMHERQILEVVSAHSAELAYYSNASIMDPDIADEFVHGFPVQVSDGFGDGGIDGPLAGETHNSSWTLVNGSTHEYELATLNQSRIFEPDFYEFENTVESEWNLSTYNESGNHFDLNVHWDRLDNDNEGNRTGQWKGLAVLLNHPDAGLDSQIVYDYRQFVQMLKTIDEQAQTVQNAFPQSLAEDMYAAMDSGALDPNEVRGAQGMVRYLSGDATGGDALNIALRHALDLEHPDDLGARMVVSTDGVKANPESNVSTAGDISWSYTTLENQSLDGLMFASGFPNSTAHVGQTYDAANLSHVSILTGSGEFVFDSGNFTVDAIYNADGESVDSMTFSGPGYGTYNATDYIQALEDASNEREKIIDDGGGGGGIELPGWWPDGTTIGEAAFGVLAVVGVGAVVLTVIRR</sequence>
<dbReference type="Proteomes" id="UP001595846">
    <property type="component" value="Unassembled WGS sequence"/>
</dbReference>
<dbReference type="EMBL" id="JBHSAQ010000019">
    <property type="protein sequence ID" value="MFC3960360.1"/>
    <property type="molecule type" value="Genomic_DNA"/>
</dbReference>
<name>A0ABD5NTV1_9EURY</name>
<comment type="caution">
    <text evidence="3">The sequence shown here is derived from an EMBL/GenBank/DDBJ whole genome shotgun (WGS) entry which is preliminary data.</text>
</comment>
<evidence type="ECO:0000313" key="3">
    <source>
        <dbReference type="EMBL" id="MFC3960360.1"/>
    </source>
</evidence>
<protein>
    <recommendedName>
        <fullName evidence="2">Envelope protein N-terminal domain-containing protein</fullName>
    </recommendedName>
</protein>
<proteinExistence type="predicted"/>
<evidence type="ECO:0000313" key="4">
    <source>
        <dbReference type="Proteomes" id="UP001595846"/>
    </source>
</evidence>
<keyword evidence="1" id="KW-1133">Transmembrane helix</keyword>
<organism evidence="3 4">
    <name type="scientific">Halovivax cerinus</name>
    <dbReference type="NCBI Taxonomy" id="1487865"/>
    <lineage>
        <taxon>Archaea</taxon>
        <taxon>Methanobacteriati</taxon>
        <taxon>Methanobacteriota</taxon>
        <taxon>Stenosarchaea group</taxon>
        <taxon>Halobacteria</taxon>
        <taxon>Halobacteriales</taxon>
        <taxon>Natrialbaceae</taxon>
        <taxon>Halovivax</taxon>
    </lineage>
</organism>
<gene>
    <name evidence="3" type="ORF">ACFOUR_18565</name>
</gene>
<dbReference type="AlphaFoldDB" id="A0ABD5NTV1"/>
<feature type="domain" description="Envelope protein N-terminal" evidence="2">
    <location>
        <begin position="71"/>
        <end position="370"/>
    </location>
</feature>
<reference evidence="3 4" key="1">
    <citation type="journal article" date="2019" name="Int. J. Syst. Evol. Microbiol.">
        <title>The Global Catalogue of Microorganisms (GCM) 10K type strain sequencing project: providing services to taxonomists for standard genome sequencing and annotation.</title>
        <authorList>
            <consortium name="The Broad Institute Genomics Platform"/>
            <consortium name="The Broad Institute Genome Sequencing Center for Infectious Disease"/>
            <person name="Wu L."/>
            <person name="Ma J."/>
        </authorList>
    </citation>
    <scope>NUCLEOTIDE SEQUENCE [LARGE SCALE GENOMIC DNA]</scope>
    <source>
        <strain evidence="3 4">IBRC-M 10256</strain>
    </source>
</reference>
<keyword evidence="1" id="KW-0812">Transmembrane</keyword>
<accession>A0ABD5NTV1</accession>